<feature type="transmembrane region" description="Helical" evidence="11">
    <location>
        <begin position="173"/>
        <end position="193"/>
    </location>
</feature>
<dbReference type="EMBL" id="FN653611">
    <property type="protein sequence ID" value="CBY15688.1"/>
    <property type="molecule type" value="Genomic_DNA"/>
</dbReference>
<evidence type="ECO:0000313" key="12">
    <source>
        <dbReference type="EMBL" id="CBY15688.1"/>
    </source>
</evidence>
<evidence type="ECO:0000256" key="6">
    <source>
        <dbReference type="ARBA" id="ARBA00023136"/>
    </source>
</evidence>
<dbReference type="GO" id="GO:0015250">
    <property type="term" value="F:water channel activity"/>
    <property type="evidence" value="ECO:0007669"/>
    <property type="project" value="TreeGrafter"/>
</dbReference>
<dbReference type="InParanoid" id="E4Y1E4"/>
<comment type="catalytic activity">
    <reaction evidence="7">
        <text>urea(in) = urea(out)</text>
        <dbReference type="Rhea" id="RHEA:32799"/>
        <dbReference type="ChEBI" id="CHEBI:16199"/>
    </reaction>
</comment>
<dbReference type="PANTHER" id="PTHR43829">
    <property type="entry name" value="AQUAPORIN OR AQUAGLYCEROPORIN RELATED"/>
    <property type="match status" value="1"/>
</dbReference>
<evidence type="ECO:0000256" key="2">
    <source>
        <dbReference type="ARBA" id="ARBA00006175"/>
    </source>
</evidence>
<keyword evidence="13" id="KW-1185">Reference proteome</keyword>
<dbReference type="InterPro" id="IPR000425">
    <property type="entry name" value="MIP"/>
</dbReference>
<keyword evidence="3 10" id="KW-0813">Transport</keyword>
<protein>
    <recommendedName>
        <fullName evidence="14">Aquaporin-3</fullName>
    </recommendedName>
</protein>
<name>E4Y1E4_OIKDI</name>
<dbReference type="PRINTS" id="PR02019">
    <property type="entry name" value="AQUAPORIN7"/>
</dbReference>
<feature type="transmembrane region" description="Helical" evidence="11">
    <location>
        <begin position="254"/>
        <end position="277"/>
    </location>
</feature>
<evidence type="ECO:0008006" key="14">
    <source>
        <dbReference type="Google" id="ProtNLM"/>
    </source>
</evidence>
<reference evidence="12" key="1">
    <citation type="journal article" date="2010" name="Science">
        <title>Plasticity of animal genome architecture unmasked by rapid evolution of a pelagic tunicate.</title>
        <authorList>
            <person name="Denoeud F."/>
            <person name="Henriet S."/>
            <person name="Mungpakdee S."/>
            <person name="Aury J.M."/>
            <person name="Da Silva C."/>
            <person name="Brinkmann H."/>
            <person name="Mikhaleva J."/>
            <person name="Olsen L.C."/>
            <person name="Jubin C."/>
            <person name="Canestro C."/>
            <person name="Bouquet J.M."/>
            <person name="Danks G."/>
            <person name="Poulain J."/>
            <person name="Campsteijn C."/>
            <person name="Adamski M."/>
            <person name="Cross I."/>
            <person name="Yadetie F."/>
            <person name="Muffato M."/>
            <person name="Louis A."/>
            <person name="Butcher S."/>
            <person name="Tsagkogeorga G."/>
            <person name="Konrad A."/>
            <person name="Singh S."/>
            <person name="Jensen M.F."/>
            <person name="Cong E.H."/>
            <person name="Eikeseth-Otteraa H."/>
            <person name="Noel B."/>
            <person name="Anthouard V."/>
            <person name="Porcel B.M."/>
            <person name="Kachouri-Lafond R."/>
            <person name="Nishino A."/>
            <person name="Ugolini M."/>
            <person name="Chourrout P."/>
            <person name="Nishida H."/>
            <person name="Aasland R."/>
            <person name="Huzurbazar S."/>
            <person name="Westhof E."/>
            <person name="Delsuc F."/>
            <person name="Lehrach H."/>
            <person name="Reinhardt R."/>
            <person name="Weissenbach J."/>
            <person name="Roy S.W."/>
            <person name="Artiguenave F."/>
            <person name="Postlethwait J.H."/>
            <person name="Manak J.R."/>
            <person name="Thompson E.M."/>
            <person name="Jaillon O."/>
            <person name="Du Pasquier L."/>
            <person name="Boudinot P."/>
            <person name="Liberles D.A."/>
            <person name="Volff J.N."/>
            <person name="Philippe H."/>
            <person name="Lenhard B."/>
            <person name="Roest Crollius H."/>
            <person name="Wincker P."/>
            <person name="Chourrout D."/>
        </authorList>
    </citation>
    <scope>NUCLEOTIDE SEQUENCE [LARGE SCALE GENOMIC DNA]</scope>
</reference>
<comment type="similarity">
    <text evidence="2 10">Belongs to the MIP/aquaporin (TC 1.A.8) family.</text>
</comment>
<evidence type="ECO:0000256" key="4">
    <source>
        <dbReference type="ARBA" id="ARBA00022692"/>
    </source>
</evidence>
<dbReference type="OrthoDB" id="3222at2759"/>
<dbReference type="Gene3D" id="1.20.1080.10">
    <property type="entry name" value="Glycerol uptake facilitator protein"/>
    <property type="match status" value="1"/>
</dbReference>
<comment type="subcellular location">
    <subcellularLocation>
        <location evidence="1">Membrane</location>
        <topology evidence="1">Multi-pass membrane protein</topology>
    </subcellularLocation>
</comment>
<dbReference type="Proteomes" id="UP000001307">
    <property type="component" value="Unassembled WGS sequence"/>
</dbReference>
<dbReference type="CDD" id="cd00333">
    <property type="entry name" value="MIP"/>
    <property type="match status" value="1"/>
</dbReference>
<dbReference type="PANTHER" id="PTHR43829:SF9">
    <property type="entry name" value="AQUAPORIN-9"/>
    <property type="match status" value="1"/>
</dbReference>
<feature type="transmembrane region" description="Helical" evidence="11">
    <location>
        <begin position="205"/>
        <end position="228"/>
    </location>
</feature>
<feature type="non-terminal residue" evidence="12">
    <location>
        <position position="295"/>
    </location>
</feature>
<dbReference type="InterPro" id="IPR050363">
    <property type="entry name" value="MIP/Aquaporin"/>
</dbReference>
<evidence type="ECO:0000256" key="7">
    <source>
        <dbReference type="ARBA" id="ARBA00033993"/>
    </source>
</evidence>
<dbReference type="InterPro" id="IPR023271">
    <property type="entry name" value="Aquaporin-like"/>
</dbReference>
<proteinExistence type="inferred from homology"/>
<dbReference type="FunCoup" id="E4Y1E4">
    <property type="interactions" value="2"/>
</dbReference>
<evidence type="ECO:0000256" key="8">
    <source>
        <dbReference type="ARBA" id="ARBA00034651"/>
    </source>
</evidence>
<keyword evidence="6 11" id="KW-0472">Membrane</keyword>
<evidence type="ECO:0000256" key="9">
    <source>
        <dbReference type="ARBA" id="ARBA00049405"/>
    </source>
</evidence>
<evidence type="ECO:0000256" key="11">
    <source>
        <dbReference type="SAM" id="Phobius"/>
    </source>
</evidence>
<evidence type="ECO:0000256" key="5">
    <source>
        <dbReference type="ARBA" id="ARBA00022989"/>
    </source>
</evidence>
<comment type="catalytic activity">
    <reaction evidence="9">
        <text>glycerol(in) = glycerol(out)</text>
        <dbReference type="Rhea" id="RHEA:29675"/>
        <dbReference type="ChEBI" id="CHEBI:17754"/>
    </reaction>
</comment>
<dbReference type="AlphaFoldDB" id="E4Y1E4"/>
<evidence type="ECO:0000313" key="13">
    <source>
        <dbReference type="Proteomes" id="UP000001307"/>
    </source>
</evidence>
<dbReference type="InterPro" id="IPR022357">
    <property type="entry name" value="MIP_CS"/>
</dbReference>
<keyword evidence="4 10" id="KW-0812">Transmembrane</keyword>
<feature type="transmembrane region" description="Helical" evidence="11">
    <location>
        <begin position="115"/>
        <end position="137"/>
    </location>
</feature>
<evidence type="ECO:0000256" key="10">
    <source>
        <dbReference type="RuleBase" id="RU000477"/>
    </source>
</evidence>
<dbReference type="Pfam" id="PF00230">
    <property type="entry name" value="MIP"/>
    <property type="match status" value="1"/>
</dbReference>
<dbReference type="NCBIfam" id="TIGR00861">
    <property type="entry name" value="MIP"/>
    <property type="match status" value="1"/>
</dbReference>
<accession>E4Y1E4</accession>
<sequence>MPLVNRKREKAKPRKSFQFWRAEEWIRNWTTGQFELWNKFWAEMLGTLVLVTVGNASIAQNQAQYHTAAFLDINLAYGLACAAGIYVAARTSGGHINPAVTISQLLLGRMNIVQAIVYISAQILGGFLSGPIVYLVYLDAINWLDPDQLENRRPTAGIFATYPTDLYKSTLPVLFFDQCFATIMLVVAINAVLDKRNSVPPMPAVPLLIGLFVVMIGLSFGVNAGYAINPARDFGPRLFSAIIYGIDVFRVGNYYWWIPIVAPTCGAIIGGYTYLLFVGTYLDDLEEPEENKPKQ</sequence>
<dbReference type="PROSITE" id="PS00221">
    <property type="entry name" value="MIP"/>
    <property type="match status" value="1"/>
</dbReference>
<dbReference type="GO" id="GO:0005886">
    <property type="term" value="C:plasma membrane"/>
    <property type="evidence" value="ECO:0007669"/>
    <property type="project" value="TreeGrafter"/>
</dbReference>
<evidence type="ECO:0000256" key="3">
    <source>
        <dbReference type="ARBA" id="ARBA00022448"/>
    </source>
</evidence>
<organism evidence="12">
    <name type="scientific">Oikopleura dioica</name>
    <name type="common">Tunicate</name>
    <dbReference type="NCBI Taxonomy" id="34765"/>
    <lineage>
        <taxon>Eukaryota</taxon>
        <taxon>Metazoa</taxon>
        <taxon>Chordata</taxon>
        <taxon>Tunicata</taxon>
        <taxon>Appendicularia</taxon>
        <taxon>Copelata</taxon>
        <taxon>Oikopleuridae</taxon>
        <taxon>Oikopleura</taxon>
    </lineage>
</organism>
<dbReference type="SUPFAM" id="SSF81338">
    <property type="entry name" value="Aquaporin-like"/>
    <property type="match status" value="1"/>
</dbReference>
<comment type="catalytic activity">
    <reaction evidence="8">
        <text>H2O(in) = H2O(out)</text>
        <dbReference type="Rhea" id="RHEA:29667"/>
        <dbReference type="ChEBI" id="CHEBI:15377"/>
    </reaction>
</comment>
<evidence type="ECO:0000256" key="1">
    <source>
        <dbReference type="ARBA" id="ARBA00004141"/>
    </source>
</evidence>
<gene>
    <name evidence="12" type="ORF">GSOID_T00013994001</name>
</gene>
<keyword evidence="5 11" id="KW-1133">Transmembrane helix</keyword>
<dbReference type="GO" id="GO:0015254">
    <property type="term" value="F:glycerol channel activity"/>
    <property type="evidence" value="ECO:0007669"/>
    <property type="project" value="TreeGrafter"/>
</dbReference>
<dbReference type="PRINTS" id="PR00783">
    <property type="entry name" value="MINTRINSICP"/>
</dbReference>